<dbReference type="InterPro" id="IPR043502">
    <property type="entry name" value="DNA/RNA_pol_sf"/>
</dbReference>
<dbReference type="InterPro" id="IPR043128">
    <property type="entry name" value="Rev_trsase/Diguanyl_cyclase"/>
</dbReference>
<dbReference type="Pfam" id="PF11799">
    <property type="entry name" value="IMS_C"/>
    <property type="match status" value="1"/>
</dbReference>
<dbReference type="STRING" id="335543.Sfum_0738"/>
<dbReference type="SUPFAM" id="SSF100879">
    <property type="entry name" value="Lesion bypass DNA polymerase (Y-family), little finger domain"/>
    <property type="match status" value="1"/>
</dbReference>
<evidence type="ECO:0000256" key="7">
    <source>
        <dbReference type="ARBA" id="ARBA00022695"/>
    </source>
</evidence>
<evidence type="ECO:0000256" key="12">
    <source>
        <dbReference type="ARBA" id="ARBA00022932"/>
    </source>
</evidence>
<evidence type="ECO:0000256" key="4">
    <source>
        <dbReference type="ARBA" id="ARBA00022457"/>
    </source>
</evidence>
<dbReference type="NCBIfam" id="NF002677">
    <property type="entry name" value="PRK02406.1"/>
    <property type="match status" value="1"/>
</dbReference>
<dbReference type="RefSeq" id="WP_011697609.1">
    <property type="nucleotide sequence ID" value="NC_008554.1"/>
</dbReference>
<dbReference type="PANTHER" id="PTHR11076:SF33">
    <property type="entry name" value="DNA POLYMERASE KAPPA"/>
    <property type="match status" value="1"/>
</dbReference>
<keyword evidence="12 16" id="KW-0239">DNA-directed DNA polymerase</keyword>
<dbReference type="Proteomes" id="UP000001784">
    <property type="component" value="Chromosome"/>
</dbReference>
<dbReference type="Gene3D" id="3.30.1490.100">
    <property type="entry name" value="DNA polymerase, Y-family, little finger domain"/>
    <property type="match status" value="1"/>
</dbReference>
<dbReference type="GO" id="GO:0003887">
    <property type="term" value="F:DNA-directed DNA polymerase activity"/>
    <property type="evidence" value="ECO:0007669"/>
    <property type="project" value="UniProtKB-UniRule"/>
</dbReference>
<name>A0LG84_SYNFM</name>
<keyword evidence="11 16" id="KW-0460">Magnesium</keyword>
<evidence type="ECO:0000256" key="8">
    <source>
        <dbReference type="ARBA" id="ARBA00022705"/>
    </source>
</evidence>
<keyword evidence="8 16" id="KW-0235">DNA replication</keyword>
<dbReference type="InterPro" id="IPR036775">
    <property type="entry name" value="DNA_pol_Y-fam_lit_finger_sf"/>
</dbReference>
<keyword evidence="7 16" id="KW-0548">Nucleotidyltransferase</keyword>
<proteinExistence type="inferred from homology"/>
<dbReference type="GO" id="GO:0005829">
    <property type="term" value="C:cytosol"/>
    <property type="evidence" value="ECO:0007669"/>
    <property type="project" value="TreeGrafter"/>
</dbReference>
<comment type="subunit">
    <text evidence="3 16">Monomer.</text>
</comment>
<dbReference type="CDD" id="cd03586">
    <property type="entry name" value="PolY_Pol_IV_kappa"/>
    <property type="match status" value="1"/>
</dbReference>
<feature type="binding site" evidence="16">
    <location>
        <position position="41"/>
    </location>
    <ligand>
        <name>Mg(2+)</name>
        <dbReference type="ChEBI" id="CHEBI:18420"/>
    </ligand>
</feature>
<organism evidence="18 19">
    <name type="scientific">Syntrophobacter fumaroxidans (strain DSM 10017 / MPOB)</name>
    <dbReference type="NCBI Taxonomy" id="335543"/>
    <lineage>
        <taxon>Bacteria</taxon>
        <taxon>Pseudomonadati</taxon>
        <taxon>Thermodesulfobacteriota</taxon>
        <taxon>Syntrophobacteria</taxon>
        <taxon>Syntrophobacterales</taxon>
        <taxon>Syntrophobacteraceae</taxon>
        <taxon>Syntrophobacter</taxon>
    </lineage>
</organism>
<dbReference type="InterPro" id="IPR022880">
    <property type="entry name" value="DNApol_IV"/>
</dbReference>
<dbReference type="GO" id="GO:0009432">
    <property type="term" value="P:SOS response"/>
    <property type="evidence" value="ECO:0007669"/>
    <property type="project" value="TreeGrafter"/>
</dbReference>
<keyword evidence="19" id="KW-1185">Reference proteome</keyword>
<feature type="domain" description="UmuC" evidence="17">
    <location>
        <begin position="37"/>
        <end position="216"/>
    </location>
</feature>
<evidence type="ECO:0000256" key="14">
    <source>
        <dbReference type="ARBA" id="ARBA00023204"/>
    </source>
</evidence>
<dbReference type="InParanoid" id="A0LG84"/>
<protein>
    <recommendedName>
        <fullName evidence="16">DNA polymerase IV</fullName>
        <shortName evidence="16">Pol IV</shortName>
        <ecNumber evidence="16">2.7.7.7</ecNumber>
    </recommendedName>
</protein>
<dbReference type="FunCoup" id="A0LG84">
    <property type="interactions" value="455"/>
</dbReference>
<dbReference type="GO" id="GO:0006261">
    <property type="term" value="P:DNA-templated DNA replication"/>
    <property type="evidence" value="ECO:0007669"/>
    <property type="project" value="UniProtKB-UniRule"/>
</dbReference>
<dbReference type="HAMAP" id="MF_01113">
    <property type="entry name" value="DNApol_IV"/>
    <property type="match status" value="1"/>
</dbReference>
<dbReference type="NCBIfam" id="NF002751">
    <property type="entry name" value="PRK02794.1"/>
    <property type="match status" value="1"/>
</dbReference>
<evidence type="ECO:0000259" key="17">
    <source>
        <dbReference type="PROSITE" id="PS50173"/>
    </source>
</evidence>
<comment type="subcellular location">
    <subcellularLocation>
        <location evidence="1 16">Cytoplasm</location>
    </subcellularLocation>
</comment>
<evidence type="ECO:0000256" key="11">
    <source>
        <dbReference type="ARBA" id="ARBA00022842"/>
    </source>
</evidence>
<dbReference type="Gene3D" id="3.30.70.270">
    <property type="match status" value="1"/>
</dbReference>
<keyword evidence="6 16" id="KW-0808">Transferase</keyword>
<evidence type="ECO:0000256" key="6">
    <source>
        <dbReference type="ARBA" id="ARBA00022679"/>
    </source>
</evidence>
<dbReference type="NCBIfam" id="NF002882">
    <property type="entry name" value="PRK03348.1"/>
    <property type="match status" value="1"/>
</dbReference>
<keyword evidence="14 16" id="KW-0234">DNA repair</keyword>
<keyword evidence="13 16" id="KW-0238">DNA-binding</keyword>
<dbReference type="EC" id="2.7.7.7" evidence="16"/>
<dbReference type="eggNOG" id="COG0389">
    <property type="taxonomic scope" value="Bacteria"/>
</dbReference>
<evidence type="ECO:0000256" key="13">
    <source>
        <dbReference type="ARBA" id="ARBA00023125"/>
    </source>
</evidence>
<evidence type="ECO:0000256" key="2">
    <source>
        <dbReference type="ARBA" id="ARBA00010945"/>
    </source>
</evidence>
<comment type="function">
    <text evidence="16">Poorly processive, error-prone DNA polymerase involved in untargeted mutagenesis. Copies undamaged DNA at stalled replication forks, which arise in vivo from mismatched or misaligned primer ends. These misaligned primers can be extended by PolIV. Exhibits no 3'-5' exonuclease (proofreading) activity. May be involved in translesional synthesis, in conjunction with the beta clamp from PolIII.</text>
</comment>
<gene>
    <name evidence="16" type="primary">dinB</name>
    <name evidence="18" type="ordered locus">Sfum_0738</name>
</gene>
<dbReference type="Gene3D" id="1.10.150.20">
    <property type="entry name" value="5' to 3' exonuclease, C-terminal subdomain"/>
    <property type="match status" value="1"/>
</dbReference>
<feature type="site" description="Substrate discrimination" evidence="16">
    <location>
        <position position="46"/>
    </location>
</feature>
<dbReference type="Pfam" id="PF00817">
    <property type="entry name" value="IMS"/>
    <property type="match status" value="1"/>
</dbReference>
<accession>A0LG84</accession>
<dbReference type="PANTHER" id="PTHR11076">
    <property type="entry name" value="DNA REPAIR POLYMERASE UMUC / TRANSFERASE FAMILY MEMBER"/>
    <property type="match status" value="1"/>
</dbReference>
<comment type="catalytic activity">
    <reaction evidence="15 16">
        <text>DNA(n) + a 2'-deoxyribonucleoside 5'-triphosphate = DNA(n+1) + diphosphate</text>
        <dbReference type="Rhea" id="RHEA:22508"/>
        <dbReference type="Rhea" id="RHEA-COMP:17339"/>
        <dbReference type="Rhea" id="RHEA-COMP:17340"/>
        <dbReference type="ChEBI" id="CHEBI:33019"/>
        <dbReference type="ChEBI" id="CHEBI:61560"/>
        <dbReference type="ChEBI" id="CHEBI:173112"/>
        <dbReference type="EC" id="2.7.7.7"/>
    </reaction>
</comment>
<comment type="cofactor">
    <cofactor evidence="16">
        <name>Mg(2+)</name>
        <dbReference type="ChEBI" id="CHEBI:18420"/>
    </cofactor>
    <text evidence="16">Binds 2 magnesium ions per subunit.</text>
</comment>
<dbReference type="KEGG" id="sfu:Sfum_0738"/>
<feature type="binding site" evidence="16">
    <location>
        <position position="134"/>
    </location>
    <ligand>
        <name>Mg(2+)</name>
        <dbReference type="ChEBI" id="CHEBI:18420"/>
    </ligand>
</feature>
<dbReference type="GO" id="GO:0006281">
    <property type="term" value="P:DNA repair"/>
    <property type="evidence" value="ECO:0007669"/>
    <property type="project" value="UniProtKB-UniRule"/>
</dbReference>
<evidence type="ECO:0000256" key="5">
    <source>
        <dbReference type="ARBA" id="ARBA00022490"/>
    </source>
</evidence>
<dbReference type="InterPro" id="IPR024728">
    <property type="entry name" value="PolY_HhH_motif"/>
</dbReference>
<dbReference type="NCBIfam" id="NF010731">
    <property type="entry name" value="PRK14133.1"/>
    <property type="match status" value="1"/>
</dbReference>
<dbReference type="HOGENOM" id="CLU_012348_1_2_7"/>
<dbReference type="InterPro" id="IPR001126">
    <property type="entry name" value="UmuC"/>
</dbReference>
<dbReference type="GO" id="GO:0000287">
    <property type="term" value="F:magnesium ion binding"/>
    <property type="evidence" value="ECO:0007669"/>
    <property type="project" value="UniProtKB-UniRule"/>
</dbReference>
<evidence type="ECO:0000256" key="3">
    <source>
        <dbReference type="ARBA" id="ARBA00011245"/>
    </source>
</evidence>
<dbReference type="Pfam" id="PF11798">
    <property type="entry name" value="IMS_HHH"/>
    <property type="match status" value="1"/>
</dbReference>
<dbReference type="InterPro" id="IPR017961">
    <property type="entry name" value="DNA_pol_Y-fam_little_finger"/>
</dbReference>
<dbReference type="AlphaFoldDB" id="A0LG84"/>
<keyword evidence="10 16" id="KW-0227">DNA damage</keyword>
<dbReference type="GO" id="GO:0003684">
    <property type="term" value="F:damaged DNA binding"/>
    <property type="evidence" value="ECO:0007669"/>
    <property type="project" value="InterPro"/>
</dbReference>
<dbReference type="FunFam" id="3.30.1490.100:FF:000004">
    <property type="entry name" value="DNA polymerase IV"/>
    <property type="match status" value="1"/>
</dbReference>
<evidence type="ECO:0000256" key="16">
    <source>
        <dbReference type="HAMAP-Rule" id="MF_01113"/>
    </source>
</evidence>
<keyword evidence="9 16" id="KW-0479">Metal-binding</keyword>
<feature type="active site" evidence="16">
    <location>
        <position position="135"/>
    </location>
</feature>
<reference evidence="18 19" key="1">
    <citation type="submission" date="2006-10" db="EMBL/GenBank/DDBJ databases">
        <title>Complete sequence of Syntrophobacter fumaroxidans MPOB.</title>
        <authorList>
            <consortium name="US DOE Joint Genome Institute"/>
            <person name="Copeland A."/>
            <person name="Lucas S."/>
            <person name="Lapidus A."/>
            <person name="Barry K."/>
            <person name="Detter J.C."/>
            <person name="Glavina del Rio T."/>
            <person name="Hammon N."/>
            <person name="Israni S."/>
            <person name="Pitluck S."/>
            <person name="Goltsman E.G."/>
            <person name="Martinez M."/>
            <person name="Schmutz J."/>
            <person name="Larimer F."/>
            <person name="Land M."/>
            <person name="Hauser L."/>
            <person name="Kyrpides N."/>
            <person name="Kim E."/>
            <person name="Boone D.R."/>
            <person name="Brockman F."/>
            <person name="Culley D."/>
            <person name="Ferry J."/>
            <person name="Gunsalus R."/>
            <person name="McInerney M.J."/>
            <person name="Morrison M."/>
            <person name="Plugge C."/>
            <person name="Rohlin L."/>
            <person name="Scholten J."/>
            <person name="Sieber J."/>
            <person name="Stams A.J.M."/>
            <person name="Worm P."/>
            <person name="Henstra A.M."/>
            <person name="Richardson P."/>
        </authorList>
    </citation>
    <scope>NUCLEOTIDE SEQUENCE [LARGE SCALE GENOMIC DNA]</scope>
    <source>
        <strain evidence="19">DSM 10017 / MPOB</strain>
    </source>
</reference>
<keyword evidence="4 16" id="KW-0515">Mutator protein</keyword>
<dbReference type="EMBL" id="CP000478">
    <property type="protein sequence ID" value="ABK16436.1"/>
    <property type="molecule type" value="Genomic_DNA"/>
</dbReference>
<comment type="similarity">
    <text evidence="2 16">Belongs to the DNA polymerase type-Y family.</text>
</comment>
<evidence type="ECO:0000313" key="18">
    <source>
        <dbReference type="EMBL" id="ABK16436.1"/>
    </source>
</evidence>
<evidence type="ECO:0000256" key="9">
    <source>
        <dbReference type="ARBA" id="ARBA00022723"/>
    </source>
</evidence>
<dbReference type="GO" id="GO:0042276">
    <property type="term" value="P:error-prone translesion synthesis"/>
    <property type="evidence" value="ECO:0007669"/>
    <property type="project" value="TreeGrafter"/>
</dbReference>
<dbReference type="PROSITE" id="PS50173">
    <property type="entry name" value="UMUC"/>
    <property type="match status" value="1"/>
</dbReference>
<evidence type="ECO:0000313" key="19">
    <source>
        <dbReference type="Proteomes" id="UP000001784"/>
    </source>
</evidence>
<dbReference type="Gene3D" id="3.40.1170.60">
    <property type="match status" value="1"/>
</dbReference>
<dbReference type="InterPro" id="IPR050116">
    <property type="entry name" value="DNA_polymerase-Y"/>
</dbReference>
<dbReference type="SUPFAM" id="SSF56672">
    <property type="entry name" value="DNA/RNA polymerases"/>
    <property type="match status" value="1"/>
</dbReference>
<sequence length="425" mass="47042">MSQREFSSFRAEGVAAGRRRAKEGERQDWSVNVARRIMHVDMDAFYASVEQADRPEFKGKPVIVGGARRGVVSAASYEARRFGVHSAMPVFQAKRLCPGGIFLPVRMGRYKEVSKVVMDILCGISPLVEQISIDEAFVDITGTEALHGSPESLGRRVKSQIRAATRVTCSVGIAPGKFVAKIASDIHKPDGLTIVEDDRVEAFLAPLPVERIPGIGKKTSEALRSLGVRAIGDVLRFPASFWVKRLGAWGVKLHERARGVDPAPVIAYSQAKSCSAEDTFPEDVDDVETLEKWLFVQSEEVGKELRRESFRGRTVTLKVKFADFSSITRSHTLREATDCTQLIFGTASRLLRALKLNRKVRLVGVGVSNLSAMPEQKPVFSDSMLVRQRKLDRAMDRIHERFGHGALRRGRVLGFESPADEEGDP</sequence>
<evidence type="ECO:0000256" key="1">
    <source>
        <dbReference type="ARBA" id="ARBA00004496"/>
    </source>
</evidence>
<evidence type="ECO:0000256" key="10">
    <source>
        <dbReference type="ARBA" id="ARBA00022763"/>
    </source>
</evidence>
<evidence type="ECO:0000256" key="15">
    <source>
        <dbReference type="ARBA" id="ARBA00049244"/>
    </source>
</evidence>
<dbReference type="FunFam" id="3.40.1170.60:FF:000001">
    <property type="entry name" value="DNA polymerase IV"/>
    <property type="match status" value="1"/>
</dbReference>
<keyword evidence="5 16" id="KW-0963">Cytoplasm</keyword>